<dbReference type="EMBL" id="CAJOBR010097417">
    <property type="protein sequence ID" value="CAF5148558.1"/>
    <property type="molecule type" value="Genomic_DNA"/>
</dbReference>
<feature type="non-terminal residue" evidence="1">
    <location>
        <position position="23"/>
    </location>
</feature>
<dbReference type="EMBL" id="CAJOBR010096225">
    <property type="protein sequence ID" value="CAF5147372.1"/>
    <property type="molecule type" value="Genomic_DNA"/>
</dbReference>
<accession>A0A822GIH5</accession>
<proteinExistence type="predicted"/>
<protein>
    <submittedName>
        <fullName evidence="1">Uncharacterized protein</fullName>
    </submittedName>
</protein>
<organism evidence="1 3">
    <name type="scientific">Rotaria socialis</name>
    <dbReference type="NCBI Taxonomy" id="392032"/>
    <lineage>
        <taxon>Eukaryota</taxon>
        <taxon>Metazoa</taxon>
        <taxon>Spiralia</taxon>
        <taxon>Gnathifera</taxon>
        <taxon>Rotifera</taxon>
        <taxon>Eurotatoria</taxon>
        <taxon>Bdelloidea</taxon>
        <taxon>Philodinida</taxon>
        <taxon>Philodinidae</taxon>
        <taxon>Rotaria</taxon>
    </lineage>
</organism>
<comment type="caution">
    <text evidence="1">The sequence shown here is derived from an EMBL/GenBank/DDBJ whole genome shotgun (WGS) entry which is preliminary data.</text>
</comment>
<reference evidence="1" key="1">
    <citation type="submission" date="2021-02" db="EMBL/GenBank/DDBJ databases">
        <authorList>
            <person name="Nowell W R."/>
        </authorList>
    </citation>
    <scope>NUCLEOTIDE SEQUENCE</scope>
</reference>
<gene>
    <name evidence="1" type="ORF">QYT958_LOCUS48249</name>
    <name evidence="2" type="ORF">QYT958_LOCUS48340</name>
</gene>
<name>A0A822GIH5_9BILA</name>
<dbReference type="Proteomes" id="UP000663848">
    <property type="component" value="Unassembled WGS sequence"/>
</dbReference>
<evidence type="ECO:0000313" key="2">
    <source>
        <dbReference type="EMBL" id="CAF5148558.1"/>
    </source>
</evidence>
<evidence type="ECO:0000313" key="3">
    <source>
        <dbReference type="Proteomes" id="UP000663848"/>
    </source>
</evidence>
<evidence type="ECO:0000313" key="1">
    <source>
        <dbReference type="EMBL" id="CAF5147372.1"/>
    </source>
</evidence>
<sequence length="23" mass="2795">MCYHGDRHNTRHRFCRIATPHGE</sequence>
<dbReference type="AlphaFoldDB" id="A0A822GIH5"/>